<dbReference type="AlphaFoldDB" id="X1T2Z0"/>
<accession>X1T2Z0</accession>
<evidence type="ECO:0000313" key="1">
    <source>
        <dbReference type="EMBL" id="GAI99692.1"/>
    </source>
</evidence>
<dbReference type="EMBL" id="BARW01021130">
    <property type="protein sequence ID" value="GAI99692.1"/>
    <property type="molecule type" value="Genomic_DNA"/>
</dbReference>
<name>X1T2Z0_9ZZZZ</name>
<reference evidence="1" key="1">
    <citation type="journal article" date="2014" name="Front. Microbiol.">
        <title>High frequency of phylogenetically diverse reductive dehalogenase-homologous genes in deep subseafloor sedimentary metagenomes.</title>
        <authorList>
            <person name="Kawai M."/>
            <person name="Futagami T."/>
            <person name="Toyoda A."/>
            <person name="Takaki Y."/>
            <person name="Nishi S."/>
            <person name="Hori S."/>
            <person name="Arai W."/>
            <person name="Tsubouchi T."/>
            <person name="Morono Y."/>
            <person name="Uchiyama I."/>
            <person name="Ito T."/>
            <person name="Fujiyama A."/>
            <person name="Inagaki F."/>
            <person name="Takami H."/>
        </authorList>
    </citation>
    <scope>NUCLEOTIDE SEQUENCE</scope>
    <source>
        <strain evidence="1">Expedition CK06-06</strain>
    </source>
</reference>
<sequence>MGKIAEQAKDEGLEMAYKIINETEKEPERRIIVFQLSEECDDGRHMIGAIPEDKITFIKTISGGENVCCYINEYETNKASFNDLINILGKKINLK</sequence>
<organism evidence="1">
    <name type="scientific">marine sediment metagenome</name>
    <dbReference type="NCBI Taxonomy" id="412755"/>
    <lineage>
        <taxon>unclassified sequences</taxon>
        <taxon>metagenomes</taxon>
        <taxon>ecological metagenomes</taxon>
    </lineage>
</organism>
<gene>
    <name evidence="1" type="ORF">S12H4_35548</name>
</gene>
<comment type="caution">
    <text evidence="1">The sequence shown here is derived from an EMBL/GenBank/DDBJ whole genome shotgun (WGS) entry which is preliminary data.</text>
</comment>
<protein>
    <submittedName>
        <fullName evidence="1">Uncharacterized protein</fullName>
    </submittedName>
</protein>
<proteinExistence type="predicted"/>